<dbReference type="RefSeq" id="WP_127843879.1">
    <property type="nucleotide sequence ID" value="NZ_CP028130.1"/>
</dbReference>
<dbReference type="Proteomes" id="UP000283946">
    <property type="component" value="Chromosome"/>
</dbReference>
<dbReference type="SMART" id="SM00487">
    <property type="entry name" value="DEXDc"/>
    <property type="match status" value="1"/>
</dbReference>
<proteinExistence type="predicted"/>
<dbReference type="InterPro" id="IPR027417">
    <property type="entry name" value="P-loop_NTPase"/>
</dbReference>
<sequence length="973" mass="108090">MQPTELGPYDIRPQLGASWVTPGDVADFAADVIGSRVSVEYTPGVSYWEVSEGYGGSAEKRMRYATPDFTGYQILAHALNGKAPVVYDTFYDPERRADVRVKNPTRTLAAEEKLRELQERFTTWLWEDRDRTERACAEYNRRFNSHVLRRNDGSHLTFPGMDPSIELWAHQKDAVDRCISSERTMIAHPVGAGKTKSMIATAMTLRQVGLARKALIAVPGHLLEQIAREAQQAYPTGKFLLATKDDLAGPARRLFAARCATGDWDAVIMSHQAFTSIPVDPETEERWLQTEKAELRAHLISDEGGRRGAKQIASAVRKLDSRISTLRDKVADPNQVTFNQLGIDYLMVDECHYMRRLPIATRADGFSLGSSKRATDLLVKIDTLADRYPGKPIVALFTGTPWSNTLAETYVWQRMLQPDRLAEAAVAHFDAWAATFVRYDTTVEVAPDGSGFRLHRRPATIQNVPELRLMLGEVADLLSPESIALSRPDAVWEDVVSVGGEAQLNYVASLAVRADAIRNPEAARGGRSRDNDNMLVVCNDGRRVALDPRLVGVPEDSPKLEEAAQRIARNFHDGRTTTFGLSATPGTFQLVLCDVGTPRADDGQTYGRLRRRLIELGVASASIRFIHDAKTDQARARLFAQCREGDVAVLIGSTDKVGVGVNAQTRLSHLHHLDAPWRPSDIIQREGRALRPGNLNKEVTIYRYITEGTFDAYMWQTLERKMRFIAQMYGSDGTLREIDDVNETVLNYGQLKALAAGNPQLLRSAELAADVRRLRVMRSVWGQGIRSLRAEAKDARASAAAERKQAHLTEAAYLIAVDAPEPVQHDYLRDLEHIAGHVRDGDYARTVTWRGLRLRTGGYGAKRAVGIELDYREVETFPLGAAVQRLSPATLAKHLDTWLTRWFESAAERPGQLRASAYRAETRGIECETLAGADTFEREPELQAAESEFAFVEAQIRAIAEEADAAAKLAVAA</sequence>
<dbReference type="Gene3D" id="3.40.50.300">
    <property type="entry name" value="P-loop containing nucleotide triphosphate hydrolases"/>
    <property type="match status" value="2"/>
</dbReference>
<dbReference type="SMART" id="SM00490">
    <property type="entry name" value="HELICc"/>
    <property type="match status" value="1"/>
</dbReference>
<dbReference type="InterPro" id="IPR001650">
    <property type="entry name" value="Helicase_C-like"/>
</dbReference>
<reference evidence="2 3" key="1">
    <citation type="submission" date="2018-03" db="EMBL/GenBank/DDBJ databases">
        <title>Bacteriophage NCPPB3778 and a type I-E CRISPR drive the evolution of the US Biological Select Agent, Rathayibacter toxicus.</title>
        <authorList>
            <person name="Davis E.W.II."/>
            <person name="Tabima J.F."/>
            <person name="Weisberg A.J."/>
            <person name="Dantas Lopes L."/>
            <person name="Wiseman M.S."/>
            <person name="Wiseman M.S."/>
            <person name="Pupko T."/>
            <person name="Belcher M.S."/>
            <person name="Sechler A.J."/>
            <person name="Tancos M.A."/>
            <person name="Schroeder B.K."/>
            <person name="Murray T.D."/>
            <person name="Luster D.G."/>
            <person name="Schneider W.L."/>
            <person name="Rogers E."/>
            <person name="Andreote F.D."/>
            <person name="Grunwald N.J."/>
            <person name="Putnam M.L."/>
            <person name="Chang J.H."/>
        </authorList>
    </citation>
    <scope>NUCLEOTIDE SEQUENCE [LARGE SCALE GENOMIC DNA]</scope>
    <source>
        <strain evidence="2 3">NCCPB 2253</strain>
    </source>
</reference>
<dbReference type="EMBL" id="CP028130">
    <property type="protein sequence ID" value="AZZ54941.1"/>
    <property type="molecule type" value="Genomic_DNA"/>
</dbReference>
<evidence type="ECO:0000259" key="1">
    <source>
        <dbReference type="PROSITE" id="PS51194"/>
    </source>
</evidence>
<dbReference type="SUPFAM" id="SSF52540">
    <property type="entry name" value="P-loop containing nucleoside triphosphate hydrolases"/>
    <property type="match status" value="2"/>
</dbReference>
<accession>A0AAD1AEZ1</accession>
<dbReference type="Pfam" id="PF00271">
    <property type="entry name" value="Helicase_C"/>
    <property type="match status" value="1"/>
</dbReference>
<dbReference type="Pfam" id="PF04851">
    <property type="entry name" value="ResIII"/>
    <property type="match status" value="1"/>
</dbReference>
<dbReference type="InterPro" id="IPR006935">
    <property type="entry name" value="Helicase/UvrB_N"/>
</dbReference>
<dbReference type="AlphaFoldDB" id="A0AAD1AEZ1"/>
<dbReference type="PANTHER" id="PTHR41313">
    <property type="entry name" value="ADENINE-SPECIFIC METHYLTRANSFERASE"/>
    <property type="match status" value="1"/>
</dbReference>
<dbReference type="GO" id="GO:0003677">
    <property type="term" value="F:DNA binding"/>
    <property type="evidence" value="ECO:0007669"/>
    <property type="project" value="InterPro"/>
</dbReference>
<dbReference type="GO" id="GO:0016787">
    <property type="term" value="F:hydrolase activity"/>
    <property type="evidence" value="ECO:0007669"/>
    <property type="project" value="InterPro"/>
</dbReference>
<dbReference type="InterPro" id="IPR014001">
    <property type="entry name" value="Helicase_ATP-bd"/>
</dbReference>
<dbReference type="GO" id="GO:0005524">
    <property type="term" value="F:ATP binding"/>
    <property type="evidence" value="ECO:0007669"/>
    <property type="project" value="InterPro"/>
</dbReference>
<name>A0AAD1AEZ1_9MICO</name>
<evidence type="ECO:0000313" key="3">
    <source>
        <dbReference type="Proteomes" id="UP000283946"/>
    </source>
</evidence>
<feature type="domain" description="Helicase C-terminal" evidence="1">
    <location>
        <begin position="559"/>
        <end position="749"/>
    </location>
</feature>
<organism evidence="2 3">
    <name type="scientific">Rathayibacter iranicus</name>
    <dbReference type="NCBI Taxonomy" id="59737"/>
    <lineage>
        <taxon>Bacteria</taxon>
        <taxon>Bacillati</taxon>
        <taxon>Actinomycetota</taxon>
        <taxon>Actinomycetes</taxon>
        <taxon>Micrococcales</taxon>
        <taxon>Microbacteriaceae</taxon>
        <taxon>Rathayibacter</taxon>
    </lineage>
</organism>
<dbReference type="KEGG" id="ria:C7V51_02855"/>
<dbReference type="InterPro" id="IPR052933">
    <property type="entry name" value="DNA_Protect_Modify"/>
</dbReference>
<gene>
    <name evidence="2" type="ORF">C7V51_02855</name>
</gene>
<evidence type="ECO:0000313" key="2">
    <source>
        <dbReference type="EMBL" id="AZZ54941.1"/>
    </source>
</evidence>
<dbReference type="PANTHER" id="PTHR41313:SF1">
    <property type="entry name" value="DNA METHYLASE ADENINE-SPECIFIC DOMAIN-CONTAINING PROTEIN"/>
    <property type="match status" value="1"/>
</dbReference>
<dbReference type="PROSITE" id="PS51194">
    <property type="entry name" value="HELICASE_CTER"/>
    <property type="match status" value="1"/>
</dbReference>
<protein>
    <recommendedName>
        <fullName evidence="1">Helicase C-terminal domain-containing protein</fullName>
    </recommendedName>
</protein>